<comment type="similarity">
    <text evidence="2">Belongs to the leucine-binding protein family.</text>
</comment>
<dbReference type="GO" id="GO:0030313">
    <property type="term" value="C:cell envelope"/>
    <property type="evidence" value="ECO:0007669"/>
    <property type="project" value="UniProtKB-SubCell"/>
</dbReference>
<proteinExistence type="inferred from homology"/>
<dbReference type="GO" id="GO:0051536">
    <property type="term" value="F:iron-sulfur cluster binding"/>
    <property type="evidence" value="ECO:0007669"/>
    <property type="project" value="UniProtKB-KW"/>
</dbReference>
<dbReference type="InterPro" id="IPR006311">
    <property type="entry name" value="TAT_signal"/>
</dbReference>
<feature type="domain" description="Leucine-binding protein" evidence="7">
    <location>
        <begin position="47"/>
        <end position="391"/>
    </location>
</feature>
<dbReference type="InterPro" id="IPR028081">
    <property type="entry name" value="Leu-bd"/>
</dbReference>
<dbReference type="KEGG" id="dmp:FAK_06640"/>
<dbReference type="SUPFAM" id="SSF53822">
    <property type="entry name" value="Periplasmic binding protein-like I"/>
    <property type="match status" value="1"/>
</dbReference>
<gene>
    <name evidence="8" type="ORF">FAK_06640</name>
</gene>
<dbReference type="PANTHER" id="PTHR30483:SF6">
    <property type="entry name" value="PERIPLASMIC BINDING PROTEIN OF ABC TRANSPORTER FOR NATURAL AMINO ACIDS"/>
    <property type="match status" value="1"/>
</dbReference>
<dbReference type="InterPro" id="IPR028082">
    <property type="entry name" value="Peripla_BP_I"/>
</dbReference>
<evidence type="ECO:0000256" key="1">
    <source>
        <dbReference type="ARBA" id="ARBA00004196"/>
    </source>
</evidence>
<evidence type="ECO:0000256" key="5">
    <source>
        <dbReference type="ARBA" id="ARBA00023014"/>
    </source>
</evidence>
<evidence type="ECO:0000256" key="3">
    <source>
        <dbReference type="ARBA" id="ARBA00011771"/>
    </source>
</evidence>
<feature type="chain" id="PRO_5043998106" evidence="6">
    <location>
        <begin position="42"/>
        <end position="425"/>
    </location>
</feature>
<dbReference type="Gene3D" id="3.40.50.2300">
    <property type="match status" value="2"/>
</dbReference>
<evidence type="ECO:0000259" key="7">
    <source>
        <dbReference type="Pfam" id="PF13458"/>
    </source>
</evidence>
<evidence type="ECO:0000256" key="4">
    <source>
        <dbReference type="ARBA" id="ARBA00022729"/>
    </source>
</evidence>
<keyword evidence="5" id="KW-0408">Iron</keyword>
<accession>A0AAU9E8Z5</accession>
<evidence type="ECO:0000256" key="2">
    <source>
        <dbReference type="ARBA" id="ARBA00010062"/>
    </source>
</evidence>
<evidence type="ECO:0000313" key="9">
    <source>
        <dbReference type="Proteomes" id="UP001366166"/>
    </source>
</evidence>
<evidence type="ECO:0000256" key="6">
    <source>
        <dbReference type="SAM" id="SignalP"/>
    </source>
</evidence>
<evidence type="ECO:0000313" key="8">
    <source>
        <dbReference type="EMBL" id="BEQ13598.1"/>
    </source>
</evidence>
<dbReference type="PROSITE" id="PS51318">
    <property type="entry name" value="TAT"/>
    <property type="match status" value="1"/>
</dbReference>
<keyword evidence="4 6" id="KW-0732">Signal</keyword>
<keyword evidence="9" id="KW-1185">Reference proteome</keyword>
<dbReference type="NCBIfam" id="TIGR01409">
    <property type="entry name" value="TAT_signal_seq"/>
    <property type="match status" value="1"/>
</dbReference>
<comment type="subcellular location">
    <subcellularLocation>
        <location evidence="1">Cell envelope</location>
    </subcellularLocation>
</comment>
<keyword evidence="5" id="KW-0411">Iron-sulfur</keyword>
<dbReference type="AlphaFoldDB" id="A0AAU9E8Z5"/>
<dbReference type="Proteomes" id="UP001366166">
    <property type="component" value="Chromosome"/>
</dbReference>
<dbReference type="EMBL" id="AP028679">
    <property type="protein sequence ID" value="BEQ13598.1"/>
    <property type="molecule type" value="Genomic_DNA"/>
</dbReference>
<dbReference type="InterPro" id="IPR019546">
    <property type="entry name" value="TAT_signal_bac_arc"/>
</dbReference>
<reference evidence="9" key="1">
    <citation type="journal article" date="2023" name="Arch. Microbiol.">
        <title>Desulfoferula mesophilus gen. nov. sp. nov., a mesophilic sulfate-reducing bacterium isolated from a brackish lake sediment.</title>
        <authorList>
            <person name="Watanabe T."/>
            <person name="Yabe T."/>
            <person name="Tsuji J.M."/>
            <person name="Fukui M."/>
        </authorList>
    </citation>
    <scope>NUCLEOTIDE SEQUENCE [LARGE SCALE GENOMIC DNA]</scope>
    <source>
        <strain evidence="9">12FAK</strain>
    </source>
</reference>
<name>A0AAU9E8Z5_9BACT</name>
<keyword evidence="5" id="KW-0479">Metal-binding</keyword>
<dbReference type="InterPro" id="IPR051010">
    <property type="entry name" value="BCAA_transport"/>
</dbReference>
<protein>
    <submittedName>
        <fullName evidence="8">ABC transporter substrate-binding protein</fullName>
    </submittedName>
</protein>
<dbReference type="RefSeq" id="WP_338605352.1">
    <property type="nucleotide sequence ID" value="NZ_AP028679.1"/>
</dbReference>
<dbReference type="Pfam" id="PF13458">
    <property type="entry name" value="Peripla_BP_6"/>
    <property type="match status" value="1"/>
</dbReference>
<organism evidence="8 9">
    <name type="scientific">Desulfoferula mesophila</name>
    <dbReference type="NCBI Taxonomy" id="3058419"/>
    <lineage>
        <taxon>Bacteria</taxon>
        <taxon>Pseudomonadati</taxon>
        <taxon>Thermodesulfobacteriota</taxon>
        <taxon>Desulfarculia</taxon>
        <taxon>Desulfarculales</taxon>
        <taxon>Desulfarculaceae</taxon>
        <taxon>Desulfoferula</taxon>
    </lineage>
</organism>
<dbReference type="PANTHER" id="PTHR30483">
    <property type="entry name" value="LEUCINE-SPECIFIC-BINDING PROTEIN"/>
    <property type="match status" value="1"/>
</dbReference>
<dbReference type="CDD" id="cd20014">
    <property type="entry name" value="PBP1_RPA0668_benzoate-like"/>
    <property type="match status" value="1"/>
</dbReference>
<comment type="subunit">
    <text evidence="3">Heterodimer of a large and a small subunit.</text>
</comment>
<sequence>MEEKKKDVTRRSFLKKSATVAGAAALSGMAGNLLSGAPAFAAGGSGPIKIGVVLPFSRAYKVIGDRVVAGLELALNQAGGAYKGRKFEVIKEDSEMKPNVGLTKTRKLVDKDKVDFLVGPVSSAVCVAMRNYANEKKVPMIIPTAGNVELSGNLYSPYVFRSSISHWIFAHPTGIWVKDNLGDQCFVGGANYAAGHHEVWAFTMAFRGKGGKIVGSAYPPLNEKDYAPYLTKLSKSGAPVYFGWFAGNDAVNYCRQAAQFGLNKKVKMTTTGWFFERNLLMAQKDAALGWHCGFNWAITLDNPVNKEFVKAYDKFTKNDPNVSVSMSSVHGYDAGQMILKSVKTTGGDTDSAKIVKALEHMKLDSPRGPVELDVNHDLVQPMYIGEIVKEGSSVVPKIIANLGRWTTPYLGARGINSVGQPFLVQ</sequence>
<feature type="signal peptide" evidence="6">
    <location>
        <begin position="1"/>
        <end position="41"/>
    </location>
</feature>